<comment type="caution">
    <text evidence="6">The sequence shown here is derived from an EMBL/GenBank/DDBJ whole genome shotgun (WGS) entry which is preliminary data.</text>
</comment>
<dbReference type="Pfam" id="PF01081">
    <property type="entry name" value="Aldolase"/>
    <property type="match status" value="1"/>
</dbReference>
<keyword evidence="5" id="KW-0119">Carbohydrate metabolism</keyword>
<dbReference type="PANTHER" id="PTHR30246">
    <property type="entry name" value="2-KETO-3-DEOXY-6-PHOSPHOGLUCONATE ALDOLASE"/>
    <property type="match status" value="1"/>
</dbReference>
<dbReference type="SUPFAM" id="SSF51569">
    <property type="entry name" value="Aldolase"/>
    <property type="match status" value="1"/>
</dbReference>
<accession>A0A926ISF3</accession>
<dbReference type="Gene3D" id="3.20.20.70">
    <property type="entry name" value="Aldolase class I"/>
    <property type="match status" value="1"/>
</dbReference>
<evidence type="ECO:0000256" key="1">
    <source>
        <dbReference type="ARBA" id="ARBA00004761"/>
    </source>
</evidence>
<dbReference type="RefSeq" id="WP_262431838.1">
    <property type="nucleotide sequence ID" value="NZ_JACRTE010000005.1"/>
</dbReference>
<dbReference type="PANTHER" id="PTHR30246:SF1">
    <property type="entry name" value="2-DEHYDRO-3-DEOXY-6-PHOSPHOGALACTONATE ALDOLASE-RELATED"/>
    <property type="match status" value="1"/>
</dbReference>
<keyword evidence="4" id="KW-0456">Lyase</keyword>
<dbReference type="InterPro" id="IPR000887">
    <property type="entry name" value="Aldlse_KDPG_KHG"/>
</dbReference>
<evidence type="ECO:0000256" key="3">
    <source>
        <dbReference type="ARBA" id="ARBA00011233"/>
    </source>
</evidence>
<reference evidence="6" key="1">
    <citation type="submission" date="2020-08" db="EMBL/GenBank/DDBJ databases">
        <title>Genome public.</title>
        <authorList>
            <person name="Liu C."/>
            <person name="Sun Q."/>
        </authorList>
    </citation>
    <scope>NUCLEOTIDE SEQUENCE</scope>
    <source>
        <strain evidence="6">NSJ-50</strain>
    </source>
</reference>
<evidence type="ECO:0000313" key="7">
    <source>
        <dbReference type="Proteomes" id="UP000647416"/>
    </source>
</evidence>
<evidence type="ECO:0000256" key="2">
    <source>
        <dbReference type="ARBA" id="ARBA00006906"/>
    </source>
</evidence>
<name>A0A926ISF3_9FIRM</name>
<dbReference type="InterPro" id="IPR013785">
    <property type="entry name" value="Aldolase_TIM"/>
</dbReference>
<dbReference type="AlphaFoldDB" id="A0A926ISF3"/>
<organism evidence="6 7">
    <name type="scientific">Qingrenia yutianensis</name>
    <dbReference type="NCBI Taxonomy" id="2763676"/>
    <lineage>
        <taxon>Bacteria</taxon>
        <taxon>Bacillati</taxon>
        <taxon>Bacillota</taxon>
        <taxon>Clostridia</taxon>
        <taxon>Eubacteriales</taxon>
        <taxon>Oscillospiraceae</taxon>
        <taxon>Qingrenia</taxon>
    </lineage>
</organism>
<sequence length="216" mass="23306">MNSTYEMIKKHKFIAILRNIPEDKLENTAKALYNGGARLFEITFNPSDPDTVKKTARAFEIIKNACGNGISVGAGTVVKKEYVADAKKMGAEFIVAPNTDQEVISLTKENGMLSIPGAFTPSEIVTAHKLGADIVKIFPIEPHNIPYLKNILSPVSHIPFITTGGVNEDTADELMKTGAVALAAGASVIPVSALNENNFLLIEEKTRTLINIIKNA</sequence>
<dbReference type="GO" id="GO:0016829">
    <property type="term" value="F:lyase activity"/>
    <property type="evidence" value="ECO:0007669"/>
    <property type="project" value="UniProtKB-KW"/>
</dbReference>
<evidence type="ECO:0000256" key="4">
    <source>
        <dbReference type="ARBA" id="ARBA00023239"/>
    </source>
</evidence>
<comment type="pathway">
    <text evidence="1">Carbohydrate acid metabolism.</text>
</comment>
<comment type="similarity">
    <text evidence="2">Belongs to the KHG/KDPG aldolase family.</text>
</comment>
<evidence type="ECO:0000313" key="6">
    <source>
        <dbReference type="EMBL" id="MBC8596339.1"/>
    </source>
</evidence>
<protein>
    <submittedName>
        <fullName evidence="6">Bifunctional 4-hydroxy-2-oxoglutarate aldolase/2-dehydro-3-deoxy-phosphogluconate aldolase</fullName>
    </submittedName>
</protein>
<dbReference type="Proteomes" id="UP000647416">
    <property type="component" value="Unassembled WGS sequence"/>
</dbReference>
<evidence type="ECO:0000256" key="5">
    <source>
        <dbReference type="ARBA" id="ARBA00023277"/>
    </source>
</evidence>
<gene>
    <name evidence="6" type="ORF">H8706_05590</name>
</gene>
<proteinExistence type="inferred from homology"/>
<comment type="subunit">
    <text evidence="3">Homotrimer.</text>
</comment>
<dbReference type="CDD" id="cd00452">
    <property type="entry name" value="KDPG_aldolase"/>
    <property type="match status" value="1"/>
</dbReference>
<dbReference type="EMBL" id="JACRTE010000005">
    <property type="protein sequence ID" value="MBC8596339.1"/>
    <property type="molecule type" value="Genomic_DNA"/>
</dbReference>
<keyword evidence="7" id="KW-1185">Reference proteome</keyword>